<evidence type="ECO:0000256" key="7">
    <source>
        <dbReference type="ARBA" id="ARBA00023136"/>
    </source>
</evidence>
<dbReference type="InterPro" id="IPR023395">
    <property type="entry name" value="MCP_dom_sf"/>
</dbReference>
<evidence type="ECO:0000256" key="9">
    <source>
        <dbReference type="RuleBase" id="RU000488"/>
    </source>
</evidence>
<evidence type="ECO:0000256" key="5">
    <source>
        <dbReference type="ARBA" id="ARBA00022737"/>
    </source>
</evidence>
<dbReference type="InterPro" id="IPR018108">
    <property type="entry name" value="MCP_transmembrane"/>
</dbReference>
<reference evidence="11 12" key="1">
    <citation type="submission" date="2015-01" db="EMBL/GenBank/DDBJ databases">
        <title>Genome of allotetraploid Gossypium barbadense reveals genomic plasticity and fiber elongation in cotton evolution.</title>
        <authorList>
            <person name="Chen X."/>
            <person name="Liu X."/>
            <person name="Zhao B."/>
            <person name="Zheng H."/>
            <person name="Hu Y."/>
            <person name="Lu G."/>
            <person name="Yang C."/>
            <person name="Chen J."/>
            <person name="Shan C."/>
            <person name="Zhang L."/>
            <person name="Zhou Y."/>
            <person name="Wang L."/>
            <person name="Guo W."/>
            <person name="Bai Y."/>
            <person name="Ruan J."/>
            <person name="Shangguan X."/>
            <person name="Mao Y."/>
            <person name="Jiang J."/>
            <person name="Zhu Y."/>
            <person name="Lei J."/>
            <person name="Kang H."/>
            <person name="Chen S."/>
            <person name="He X."/>
            <person name="Wang R."/>
            <person name="Wang Y."/>
            <person name="Chen J."/>
            <person name="Wang L."/>
            <person name="Yu S."/>
            <person name="Wang B."/>
            <person name="Wei J."/>
            <person name="Song S."/>
            <person name="Lu X."/>
            <person name="Gao Z."/>
            <person name="Gu W."/>
            <person name="Deng X."/>
            <person name="Ma D."/>
            <person name="Wang S."/>
            <person name="Liang W."/>
            <person name="Fang L."/>
            <person name="Cai C."/>
            <person name="Zhu X."/>
            <person name="Zhou B."/>
            <person name="Zhang Y."/>
            <person name="Chen Z."/>
            <person name="Xu S."/>
            <person name="Zhu R."/>
            <person name="Wang S."/>
            <person name="Zhang T."/>
            <person name="Zhao G."/>
        </authorList>
    </citation>
    <scope>NUCLEOTIDE SEQUENCE [LARGE SCALE GENOMIC DNA]</scope>
    <source>
        <strain evidence="12">cv. Xinhai21</strain>
        <tissue evidence="11">Leaf</tissue>
    </source>
</reference>
<accession>A0A2P5WUP3</accession>
<feature type="transmembrane region" description="Helical" evidence="10">
    <location>
        <begin position="59"/>
        <end position="78"/>
    </location>
</feature>
<feature type="repeat" description="Solcar" evidence="8">
    <location>
        <begin position="15"/>
        <end position="87"/>
    </location>
</feature>
<evidence type="ECO:0000256" key="10">
    <source>
        <dbReference type="SAM" id="Phobius"/>
    </source>
</evidence>
<gene>
    <name evidence="11" type="ORF">GOBAR_AA25875</name>
</gene>
<organism evidence="11 12">
    <name type="scientific">Gossypium barbadense</name>
    <name type="common">Sea Island cotton</name>
    <name type="synonym">Hibiscus barbadensis</name>
    <dbReference type="NCBI Taxonomy" id="3634"/>
    <lineage>
        <taxon>Eukaryota</taxon>
        <taxon>Viridiplantae</taxon>
        <taxon>Streptophyta</taxon>
        <taxon>Embryophyta</taxon>
        <taxon>Tracheophyta</taxon>
        <taxon>Spermatophyta</taxon>
        <taxon>Magnoliopsida</taxon>
        <taxon>eudicotyledons</taxon>
        <taxon>Gunneridae</taxon>
        <taxon>Pentapetalae</taxon>
        <taxon>rosids</taxon>
        <taxon>malvids</taxon>
        <taxon>Malvales</taxon>
        <taxon>Malvaceae</taxon>
        <taxon>Malvoideae</taxon>
        <taxon>Gossypium</taxon>
    </lineage>
</organism>
<evidence type="ECO:0000256" key="3">
    <source>
        <dbReference type="ARBA" id="ARBA00022448"/>
    </source>
</evidence>
<keyword evidence="6 10" id="KW-1133">Transmembrane helix</keyword>
<feature type="transmembrane region" description="Helical" evidence="10">
    <location>
        <begin position="20"/>
        <end position="38"/>
    </location>
</feature>
<comment type="subcellular location">
    <subcellularLocation>
        <location evidence="1">Membrane</location>
        <topology evidence="1">Multi-pass membrane protein</topology>
    </subcellularLocation>
</comment>
<dbReference type="Proteomes" id="UP000239757">
    <property type="component" value="Unassembled WGS sequence"/>
</dbReference>
<comment type="similarity">
    <text evidence="2 9">Belongs to the mitochondrial carrier (TC 2.A.29) family.</text>
</comment>
<name>A0A2P5WUP3_GOSBA</name>
<keyword evidence="4 8" id="KW-0812">Transmembrane</keyword>
<feature type="transmembrane region" description="Helical" evidence="10">
    <location>
        <begin position="98"/>
        <end position="117"/>
    </location>
</feature>
<dbReference type="OrthoDB" id="276989at2759"/>
<dbReference type="PROSITE" id="PS50920">
    <property type="entry name" value="SOLCAR"/>
    <property type="match status" value="2"/>
</dbReference>
<evidence type="ECO:0000313" key="12">
    <source>
        <dbReference type="Proteomes" id="UP000239757"/>
    </source>
</evidence>
<dbReference type="Pfam" id="PF00153">
    <property type="entry name" value="Mito_carr"/>
    <property type="match status" value="3"/>
</dbReference>
<evidence type="ECO:0000256" key="1">
    <source>
        <dbReference type="ARBA" id="ARBA00004141"/>
    </source>
</evidence>
<evidence type="ECO:0000313" key="11">
    <source>
        <dbReference type="EMBL" id="PPR94783.1"/>
    </source>
</evidence>
<dbReference type="Gene3D" id="1.50.40.10">
    <property type="entry name" value="Mitochondrial carrier domain"/>
    <property type="match status" value="2"/>
</dbReference>
<evidence type="ECO:0008006" key="13">
    <source>
        <dbReference type="Google" id="ProtNLM"/>
    </source>
</evidence>
<protein>
    <recommendedName>
        <fullName evidence="13">S-adenosylmethionine transporter</fullName>
    </recommendedName>
</protein>
<dbReference type="EMBL" id="KZ666440">
    <property type="protein sequence ID" value="PPR94783.1"/>
    <property type="molecule type" value="Genomic_DNA"/>
</dbReference>
<dbReference type="SUPFAM" id="SSF103506">
    <property type="entry name" value="Mitochondrial carrier"/>
    <property type="match status" value="1"/>
</dbReference>
<evidence type="ECO:0000256" key="8">
    <source>
        <dbReference type="PROSITE-ProRule" id="PRU00282"/>
    </source>
</evidence>
<dbReference type="GO" id="GO:0016020">
    <property type="term" value="C:membrane"/>
    <property type="evidence" value="ECO:0007669"/>
    <property type="project" value="UniProtKB-SubCell"/>
</dbReference>
<evidence type="ECO:0000256" key="4">
    <source>
        <dbReference type="ARBA" id="ARBA00022692"/>
    </source>
</evidence>
<feature type="repeat" description="Solcar" evidence="8">
    <location>
        <begin position="157"/>
        <end position="243"/>
    </location>
</feature>
<sequence>MDPQTQSSSVSTSHTISPESIIAGAMAGVVVEAALYPIDTVKTRLQAARGGGKVVLKGLYSGLGGNLAGVLPASAIFLGVYEPAKQKLLKALPENLSAFAHLTAGALGGAASSLVRVPTEVVKQRMQTGQFASAPAAVRLIVAKEGFRGLYAAQRDLNDPENAIIGAVAGAITGTVTNPLDVIKTRLMVQGSSKQYKGILDCVRTIMREEGTHAFLKGIGPRVLWIGIGGSIFFGVLEKTKQMLAKKRPENHKSFYLKQE</sequence>
<keyword evidence="5" id="KW-0677">Repeat</keyword>
<evidence type="ECO:0000256" key="6">
    <source>
        <dbReference type="ARBA" id="ARBA00022989"/>
    </source>
</evidence>
<dbReference type="PANTHER" id="PTHR45667">
    <property type="entry name" value="S-ADENOSYLMETHIONINE MITOCHONDRIAL CARRIER PROTEIN"/>
    <property type="match status" value="1"/>
</dbReference>
<proteinExistence type="inferred from homology"/>
<evidence type="ECO:0000256" key="2">
    <source>
        <dbReference type="ARBA" id="ARBA00006375"/>
    </source>
</evidence>
<keyword evidence="3 9" id="KW-0813">Transport</keyword>
<dbReference type="AlphaFoldDB" id="A0A2P5WUP3"/>
<keyword evidence="7 8" id="KW-0472">Membrane</keyword>